<accession>A0ABY4PBY1</accession>
<dbReference type="CDD" id="cd03443">
    <property type="entry name" value="PaaI_thioesterase"/>
    <property type="match status" value="1"/>
</dbReference>
<evidence type="ECO:0000313" key="5">
    <source>
        <dbReference type="Proteomes" id="UP000831947"/>
    </source>
</evidence>
<dbReference type="InterPro" id="IPR006683">
    <property type="entry name" value="Thioestr_dom"/>
</dbReference>
<evidence type="ECO:0000259" key="3">
    <source>
        <dbReference type="Pfam" id="PF03061"/>
    </source>
</evidence>
<feature type="domain" description="Thioesterase" evidence="3">
    <location>
        <begin position="33"/>
        <end position="105"/>
    </location>
</feature>
<dbReference type="Proteomes" id="UP000831947">
    <property type="component" value="Chromosome"/>
</dbReference>
<protein>
    <submittedName>
        <fullName evidence="4">PaaI family thioesterase</fullName>
    </submittedName>
</protein>
<reference evidence="4 5" key="1">
    <citation type="journal article" date="2022" name="Int. J. Syst. Evol. Microbiol.">
        <title>Apilactobacillus apisilvae sp. nov., Nicolia spurrieriana gen. nov. sp. nov., Bombilactobacillus folatiphilus sp. nov. and Bombilactobacillus thymidiniphilus sp. nov., four new lactic acid bacterial isolates from stingless bees Tetragonula carbonaria and Austroplebeia australis.</title>
        <authorList>
            <person name="Oliphant S.A."/>
            <person name="Watson-Haigh N.S."/>
            <person name="Sumby K.M."/>
            <person name="Gardner J."/>
            <person name="Groom S."/>
            <person name="Jiranek V."/>
        </authorList>
    </citation>
    <scope>NUCLEOTIDE SEQUENCE [LARGE SCALE GENOMIC DNA]</scope>
    <source>
        <strain evidence="4 5">SG4_A1</strain>
    </source>
</reference>
<dbReference type="InterPro" id="IPR029069">
    <property type="entry name" value="HotDog_dom_sf"/>
</dbReference>
<dbReference type="PANTHER" id="PTHR43240">
    <property type="entry name" value="1,4-DIHYDROXY-2-NAPHTHOYL-COA THIOESTERASE 1"/>
    <property type="match status" value="1"/>
</dbReference>
<name>A0ABY4PBY1_9LACO</name>
<gene>
    <name evidence="4" type="ORF">MOO47_04885</name>
</gene>
<evidence type="ECO:0000313" key="4">
    <source>
        <dbReference type="EMBL" id="UQS83125.1"/>
    </source>
</evidence>
<sequence length="124" mass="13367">MNLIESLHIQTVTKTPEKVVLQMPVTAEVKQPFGLVHGGINAVLAETAASIGANLTLDTEHVAVGLQINTNHLRSVQTGILYVQAVPVKIGHQVQVWQATTYQVDVTKATSFSTVNLKIQKISS</sequence>
<dbReference type="SUPFAM" id="SSF54637">
    <property type="entry name" value="Thioesterase/thiol ester dehydrase-isomerase"/>
    <property type="match status" value="1"/>
</dbReference>
<dbReference type="EMBL" id="CP093365">
    <property type="protein sequence ID" value="UQS83125.1"/>
    <property type="molecule type" value="Genomic_DNA"/>
</dbReference>
<dbReference type="RefSeq" id="WP_249512352.1">
    <property type="nucleotide sequence ID" value="NZ_CP093365.1"/>
</dbReference>
<dbReference type="PANTHER" id="PTHR43240:SF5">
    <property type="entry name" value="1,4-DIHYDROXY-2-NAPHTHOYL-COA THIOESTERASE 1"/>
    <property type="match status" value="1"/>
</dbReference>
<dbReference type="NCBIfam" id="TIGR00369">
    <property type="entry name" value="unchar_dom_1"/>
    <property type="match status" value="1"/>
</dbReference>
<dbReference type="InterPro" id="IPR003736">
    <property type="entry name" value="PAAI_dom"/>
</dbReference>
<evidence type="ECO:0000256" key="1">
    <source>
        <dbReference type="ARBA" id="ARBA00008324"/>
    </source>
</evidence>
<organism evidence="4 5">
    <name type="scientific">Bombilactobacillus thymidiniphilus</name>
    <dbReference type="NCBI Taxonomy" id="2923363"/>
    <lineage>
        <taxon>Bacteria</taxon>
        <taxon>Bacillati</taxon>
        <taxon>Bacillota</taxon>
        <taxon>Bacilli</taxon>
        <taxon>Lactobacillales</taxon>
        <taxon>Lactobacillaceae</taxon>
        <taxon>Bombilactobacillus</taxon>
    </lineage>
</organism>
<dbReference type="Gene3D" id="3.10.129.10">
    <property type="entry name" value="Hotdog Thioesterase"/>
    <property type="match status" value="1"/>
</dbReference>
<comment type="similarity">
    <text evidence="1">Belongs to the thioesterase PaaI family.</text>
</comment>
<evidence type="ECO:0000256" key="2">
    <source>
        <dbReference type="ARBA" id="ARBA00022801"/>
    </source>
</evidence>
<dbReference type="Pfam" id="PF03061">
    <property type="entry name" value="4HBT"/>
    <property type="match status" value="1"/>
</dbReference>
<proteinExistence type="inferred from homology"/>
<keyword evidence="2" id="KW-0378">Hydrolase</keyword>
<keyword evidence="5" id="KW-1185">Reference proteome</keyword>